<evidence type="ECO:0000313" key="2">
    <source>
        <dbReference type="Proteomes" id="UP000595636"/>
    </source>
</evidence>
<sequence length="215" mass="23372">MRMMDAEFGSTTFVVVDVEMRRQPGGLVPAAVAALALSGADFQPLWRVHQEIREELHSSWKTPRPPRLPHELPEGSAGLALREIERHVTAQPHRIVAALGLIEASLLHTERAACPRLASLTRWDAVELARTACPGVEGGFEDLARYLGVRLPPGPRPATQEAWAVAQVFRHAVERGAAAGRWSTFAQLEEIAGTAAKPVEEKFLAPPTVQGSLFG</sequence>
<reference evidence="1 2" key="1">
    <citation type="submission" date="2020-12" db="EMBL/GenBank/DDBJ databases">
        <title>A novel species.</title>
        <authorList>
            <person name="Li K."/>
        </authorList>
    </citation>
    <scope>NUCLEOTIDE SEQUENCE [LARGE SCALE GENOMIC DNA]</scope>
    <source>
        <strain evidence="1 2">ZYC-3</strain>
        <plasmid evidence="1 2">unnamed1</plasmid>
    </source>
</reference>
<protein>
    <submittedName>
        <fullName evidence="1">Uncharacterized protein</fullName>
    </submittedName>
</protein>
<accession>A0A7T7L6T2</accession>
<organism evidence="1 2">
    <name type="scientific">Streptomyces liliifuscus</name>
    <dbReference type="NCBI Taxonomy" id="2797636"/>
    <lineage>
        <taxon>Bacteria</taxon>
        <taxon>Bacillati</taxon>
        <taxon>Actinomycetota</taxon>
        <taxon>Actinomycetes</taxon>
        <taxon>Kitasatosporales</taxon>
        <taxon>Streptomycetaceae</taxon>
        <taxon>Streptomyces</taxon>
    </lineage>
</organism>
<dbReference type="KEGG" id="slf:JEQ17_48955"/>
<gene>
    <name evidence="1" type="ORF">JEQ17_48955</name>
</gene>
<keyword evidence="2" id="KW-1185">Reference proteome</keyword>
<dbReference type="EMBL" id="CP066832">
    <property type="protein sequence ID" value="QQM47498.1"/>
    <property type="molecule type" value="Genomic_DNA"/>
</dbReference>
<geneLocation type="plasmid" evidence="1 2">
    <name>unnamed1</name>
</geneLocation>
<proteinExistence type="predicted"/>
<dbReference type="AlphaFoldDB" id="A0A7T7L6T2"/>
<dbReference type="Proteomes" id="UP000595636">
    <property type="component" value="Plasmid unnamed1"/>
</dbReference>
<keyword evidence="1" id="KW-0614">Plasmid</keyword>
<dbReference type="RefSeq" id="WP_200402224.1">
    <property type="nucleotide sequence ID" value="NZ_CP066832.1"/>
</dbReference>
<name>A0A7T7L6T2_9ACTN</name>
<evidence type="ECO:0000313" key="1">
    <source>
        <dbReference type="EMBL" id="QQM47498.1"/>
    </source>
</evidence>